<evidence type="ECO:0000256" key="1">
    <source>
        <dbReference type="ARBA" id="ARBA00004167"/>
    </source>
</evidence>
<evidence type="ECO:0000259" key="9">
    <source>
        <dbReference type="SMART" id="SM00244"/>
    </source>
</evidence>
<dbReference type="EMBL" id="AP018933">
    <property type="protein sequence ID" value="BBG30608.1"/>
    <property type="molecule type" value="Genomic_DNA"/>
</dbReference>
<feature type="region of interest" description="Disordered" evidence="8">
    <location>
        <begin position="1"/>
        <end position="82"/>
    </location>
</feature>
<dbReference type="KEGG" id="zpl:ZBT109_1862"/>
<comment type="similarity">
    <text evidence="2 6">Belongs to the band 7/mec-2 family. HflK subfamily.</text>
</comment>
<dbReference type="PANTHER" id="PTHR43327:SF2">
    <property type="entry name" value="MODULATOR OF FTSH PROTEASE HFLK"/>
    <property type="match status" value="1"/>
</dbReference>
<feature type="compositionally biased region" description="Pro residues" evidence="8">
    <location>
        <begin position="365"/>
        <end position="378"/>
    </location>
</feature>
<gene>
    <name evidence="10" type="ORF">ZBT109_1862</name>
</gene>
<comment type="function">
    <text evidence="6">HflC and HflK could encode or regulate a protease.</text>
</comment>
<feature type="transmembrane region" description="Helical" evidence="6">
    <location>
        <begin position="86"/>
        <end position="108"/>
    </location>
</feature>
<feature type="domain" description="Band 7" evidence="9">
    <location>
        <begin position="103"/>
        <end position="267"/>
    </location>
</feature>
<name>A0A348HG56_9GAMM</name>
<dbReference type="RefSeq" id="WP_027704934.1">
    <property type="nucleotide sequence ID" value="NZ_AP018933.1"/>
</dbReference>
<evidence type="ECO:0000313" key="11">
    <source>
        <dbReference type="Proteomes" id="UP000267342"/>
    </source>
</evidence>
<protein>
    <recommendedName>
        <fullName evidence="6">Protein HflK</fullName>
    </recommendedName>
</protein>
<comment type="subcellular location">
    <subcellularLocation>
        <location evidence="1">Membrane</location>
        <topology evidence="1">Single-pass membrane protein</topology>
    </subcellularLocation>
</comment>
<keyword evidence="10" id="KW-0645">Protease</keyword>
<feature type="compositionally biased region" description="Basic and acidic residues" evidence="8">
    <location>
        <begin position="406"/>
        <end position="428"/>
    </location>
</feature>
<dbReference type="InterPro" id="IPR001107">
    <property type="entry name" value="Band_7"/>
</dbReference>
<accession>A0A348HG56</accession>
<dbReference type="InterPro" id="IPR036013">
    <property type="entry name" value="Band_7/SPFH_dom_sf"/>
</dbReference>
<dbReference type="AlphaFoldDB" id="A0A348HG56"/>
<evidence type="ECO:0000256" key="6">
    <source>
        <dbReference type="RuleBase" id="RU364113"/>
    </source>
</evidence>
<keyword evidence="5 6" id="KW-0472">Membrane</keyword>
<dbReference type="InterPro" id="IPR010201">
    <property type="entry name" value="HflK"/>
</dbReference>
<evidence type="ECO:0000256" key="4">
    <source>
        <dbReference type="ARBA" id="ARBA00022989"/>
    </source>
</evidence>
<proteinExistence type="inferred from homology"/>
<dbReference type="GO" id="GO:0008233">
    <property type="term" value="F:peptidase activity"/>
    <property type="evidence" value="ECO:0007669"/>
    <property type="project" value="UniProtKB-KW"/>
</dbReference>
<keyword evidence="3 6" id="KW-0812">Transmembrane</keyword>
<keyword evidence="10" id="KW-0378">Hydrolase</keyword>
<dbReference type="Proteomes" id="UP000267342">
    <property type="component" value="Chromosome"/>
</dbReference>
<feature type="compositionally biased region" description="Basic residues" evidence="8">
    <location>
        <begin position="58"/>
        <end position="70"/>
    </location>
</feature>
<feature type="region of interest" description="Disordered" evidence="8">
    <location>
        <begin position="354"/>
        <end position="428"/>
    </location>
</feature>
<evidence type="ECO:0000256" key="8">
    <source>
        <dbReference type="SAM" id="MobiDB-lite"/>
    </source>
</evidence>
<feature type="compositionally biased region" description="Basic and acidic residues" evidence="8">
    <location>
        <begin position="9"/>
        <end position="19"/>
    </location>
</feature>
<dbReference type="PANTHER" id="PTHR43327">
    <property type="entry name" value="STOMATIN-LIKE PROTEIN 2, MITOCHONDRIAL"/>
    <property type="match status" value="1"/>
</dbReference>
<dbReference type="SUPFAM" id="SSF117892">
    <property type="entry name" value="Band 7/SPFH domain"/>
    <property type="match status" value="1"/>
</dbReference>
<dbReference type="OrthoDB" id="9779595at2"/>
<organism evidence="10 11">
    <name type="scientific">Zymobacter palmae</name>
    <dbReference type="NCBI Taxonomy" id="33074"/>
    <lineage>
        <taxon>Bacteria</taxon>
        <taxon>Pseudomonadati</taxon>
        <taxon>Pseudomonadota</taxon>
        <taxon>Gammaproteobacteria</taxon>
        <taxon>Oceanospirillales</taxon>
        <taxon>Halomonadaceae</taxon>
        <taxon>Zymobacter group</taxon>
        <taxon>Zymobacter</taxon>
    </lineage>
</organism>
<sequence>MAWKAPGEGGKDKGDDPRPQDGGGNAGAPQGRPEHDPWRGGRQRPSQRPPDLDEVAKRVWRTLTGKRRSGGPRDPNTPPSRKGNAFVLPGAILGIAALVWLGAGVYTVSDGQVGVVMRQGRYQNTVASGIHWNPSLIDRVTRVNVGQDHWLVTRRQQLTQDGNLVTLHVRASYRIVSAVDYVRNVEHPEQMLQSALDTAVSHVVSSHPLDELLSGERTATSSAISSALQTAFPGQLTGTELRDIRIEEVAVPKSVEAAMKAAEQARQQAKATIQEAETQRDQLIAQAEREAHQLQEESRAYHDTAIARARSDIAQYMAVLHTYERAPEVTRDRLYLDAVRAIMAAPGIRTVNTQSDNTAVSVPPAGAPAPVGPPPLLPPHLSETSASGHASLPGTPAAKAQTAPRDAARSDRDSGERHYDRSLKEGRQ</sequence>
<dbReference type="NCBIfam" id="TIGR01933">
    <property type="entry name" value="hflK"/>
    <property type="match status" value="1"/>
</dbReference>
<keyword evidence="7" id="KW-0175">Coiled coil</keyword>
<feature type="coiled-coil region" evidence="7">
    <location>
        <begin position="255"/>
        <end position="304"/>
    </location>
</feature>
<evidence type="ECO:0000256" key="3">
    <source>
        <dbReference type="ARBA" id="ARBA00022692"/>
    </source>
</evidence>
<dbReference type="CDD" id="cd03404">
    <property type="entry name" value="SPFH_HflK"/>
    <property type="match status" value="1"/>
</dbReference>
<keyword evidence="11" id="KW-1185">Reference proteome</keyword>
<dbReference type="GO" id="GO:0006508">
    <property type="term" value="P:proteolysis"/>
    <property type="evidence" value="ECO:0007669"/>
    <property type="project" value="UniProtKB-KW"/>
</dbReference>
<evidence type="ECO:0000256" key="5">
    <source>
        <dbReference type="ARBA" id="ARBA00023136"/>
    </source>
</evidence>
<dbReference type="Pfam" id="PF01145">
    <property type="entry name" value="Band_7"/>
    <property type="match status" value="1"/>
</dbReference>
<dbReference type="InterPro" id="IPR050710">
    <property type="entry name" value="Band7/mec-2_domain"/>
</dbReference>
<evidence type="ECO:0000256" key="7">
    <source>
        <dbReference type="SAM" id="Coils"/>
    </source>
</evidence>
<keyword evidence="4 6" id="KW-1133">Transmembrane helix</keyword>
<evidence type="ECO:0000313" key="10">
    <source>
        <dbReference type="EMBL" id="BBG30608.1"/>
    </source>
</evidence>
<evidence type="ECO:0000256" key="2">
    <source>
        <dbReference type="ARBA" id="ARBA00006971"/>
    </source>
</evidence>
<dbReference type="GO" id="GO:0016020">
    <property type="term" value="C:membrane"/>
    <property type="evidence" value="ECO:0007669"/>
    <property type="project" value="UniProtKB-SubCell"/>
</dbReference>
<dbReference type="STRING" id="1123510.GCA_000620025_01638"/>
<dbReference type="Gene3D" id="3.30.479.30">
    <property type="entry name" value="Band 7 domain"/>
    <property type="match status" value="1"/>
</dbReference>
<comment type="subunit">
    <text evidence="6">HflC and HflK may interact to form a multimeric complex.</text>
</comment>
<reference evidence="10 11" key="1">
    <citation type="submission" date="2018-09" db="EMBL/GenBank/DDBJ databases">
        <title>Zymobacter palmae IAM14233 (=T109) whole genome analysis.</title>
        <authorList>
            <person name="Yanase H."/>
        </authorList>
    </citation>
    <scope>NUCLEOTIDE SEQUENCE [LARGE SCALE GENOMIC DNA]</scope>
    <source>
        <strain evidence="10 11">IAM14233</strain>
    </source>
</reference>
<dbReference type="SMART" id="SM00244">
    <property type="entry name" value="PHB"/>
    <property type="match status" value="1"/>
</dbReference>